<dbReference type="AlphaFoldDB" id="A0A0R2LTS0"/>
<gene>
    <name evidence="3" type="ORF">IV54_GL000762</name>
</gene>
<keyword evidence="4" id="KW-1185">Reference proteome</keyword>
<accession>A0A0R2LTS0</accession>
<feature type="chain" id="PRO_5006420176" description="DUF5776 domain-containing protein" evidence="1">
    <location>
        <begin position="24"/>
        <end position="501"/>
    </location>
</feature>
<feature type="domain" description="DUF5776" evidence="2">
    <location>
        <begin position="357"/>
        <end position="424"/>
    </location>
</feature>
<dbReference type="InterPro" id="IPR044081">
    <property type="entry name" value="DUF5776"/>
</dbReference>
<evidence type="ECO:0000259" key="2">
    <source>
        <dbReference type="Pfam" id="PF19087"/>
    </source>
</evidence>
<protein>
    <recommendedName>
        <fullName evidence="2">DUF5776 domain-containing protein</fullName>
    </recommendedName>
</protein>
<dbReference type="EMBL" id="JQCA01000022">
    <property type="protein sequence ID" value="KRO04873.1"/>
    <property type="molecule type" value="Genomic_DNA"/>
</dbReference>
<keyword evidence="1" id="KW-0732">Signal</keyword>
<evidence type="ECO:0000256" key="1">
    <source>
        <dbReference type="SAM" id="SignalP"/>
    </source>
</evidence>
<reference evidence="3 4" key="1">
    <citation type="journal article" date="2015" name="Genome Announc.">
        <title>Expanding the biotechnology potential of lactobacilli through comparative genomics of 213 strains and associated genera.</title>
        <authorList>
            <person name="Sun Z."/>
            <person name="Harris H.M."/>
            <person name="McCann A."/>
            <person name="Guo C."/>
            <person name="Argimon S."/>
            <person name="Zhang W."/>
            <person name="Yang X."/>
            <person name="Jeffery I.B."/>
            <person name="Cooney J.C."/>
            <person name="Kagawa T.F."/>
            <person name="Liu W."/>
            <person name="Song Y."/>
            <person name="Salvetti E."/>
            <person name="Wrobel A."/>
            <person name="Rasinkangas P."/>
            <person name="Parkhill J."/>
            <person name="Rea M.C."/>
            <person name="O'Sullivan O."/>
            <person name="Ritari J."/>
            <person name="Douillard F.P."/>
            <person name="Paul Ross R."/>
            <person name="Yang R."/>
            <person name="Briner A.E."/>
            <person name="Felis G.E."/>
            <person name="de Vos W.M."/>
            <person name="Barrangou R."/>
            <person name="Klaenhammer T.R."/>
            <person name="Caufield P.W."/>
            <person name="Cui Y."/>
            <person name="Zhang H."/>
            <person name="O'Toole P.W."/>
        </authorList>
    </citation>
    <scope>NUCLEOTIDE SEQUENCE [LARGE SCALE GENOMIC DNA]</scope>
    <source>
        <strain evidence="3 4">DSM 22467</strain>
    </source>
</reference>
<comment type="caution">
    <text evidence="3">The sequence shown here is derived from an EMBL/GenBank/DDBJ whole genome shotgun (WGS) entry which is preliminary data.</text>
</comment>
<dbReference type="Pfam" id="PF19087">
    <property type="entry name" value="DUF5776"/>
    <property type="match status" value="3"/>
</dbReference>
<evidence type="ECO:0000313" key="4">
    <source>
        <dbReference type="Proteomes" id="UP000051906"/>
    </source>
</evidence>
<feature type="signal peptide" evidence="1">
    <location>
        <begin position="1"/>
        <end position="23"/>
    </location>
</feature>
<name>A0A0R2LTS0_9LACO</name>
<dbReference type="Proteomes" id="UP000051906">
    <property type="component" value="Unassembled WGS sequence"/>
</dbReference>
<feature type="domain" description="DUF5776" evidence="2">
    <location>
        <begin position="286"/>
        <end position="351"/>
    </location>
</feature>
<dbReference type="OrthoDB" id="2285625at2"/>
<dbReference type="STRING" id="616990.IV54_GL000762"/>
<dbReference type="PATRIC" id="fig|616990.3.peg.825"/>
<proteinExistence type="predicted"/>
<feature type="domain" description="DUF5776" evidence="2">
    <location>
        <begin position="426"/>
        <end position="497"/>
    </location>
</feature>
<dbReference type="RefSeq" id="WP_057877619.1">
    <property type="nucleotide sequence ID" value="NZ_JQCA01000022.1"/>
</dbReference>
<evidence type="ECO:0000313" key="3">
    <source>
        <dbReference type="EMBL" id="KRO04873.1"/>
    </source>
</evidence>
<organism evidence="3 4">
    <name type="scientific">Levilactobacillus paucivorans</name>
    <dbReference type="NCBI Taxonomy" id="616990"/>
    <lineage>
        <taxon>Bacteria</taxon>
        <taxon>Bacillati</taxon>
        <taxon>Bacillota</taxon>
        <taxon>Bacilli</taxon>
        <taxon>Lactobacillales</taxon>
        <taxon>Lactobacillaceae</taxon>
        <taxon>Levilactobacillus</taxon>
    </lineage>
</organism>
<sequence>MRLTKFFITTLATLSLSLLGSFALPTISNNSETVARADDTGQNVSVDLILNKQVLLSIGSAYVQNQTTVNDIFAANESTAGATKGSLALEIQLASYVANHIWTAKQAGVFLSNFSQNGLTSDRAEQEISYFSSYYDYEASHFMLDMPTFESMLNEPIASDDQTQDFTIKRDIPINPAPLTMAITYKINDGTALPAETFKDIEATTDDQSKSFSKSITGADKQVYTDTDHMLIPKVPGYTANKSSVTFDESKVDASSGVQPVTVTYIKNSSTPVTPAPTPSTPATFQVYGKQKFYSYQNVDFKKSERVKKYAKKPSVYAPVFTVVKTTQSKAGTPRYQLSDGTYITAKSAYVGKLFLRKNVKTLYVTNPRGTWTHGTVMFYYPTQLLHHLNQGTKVTVTHLIKNGPVTRYMLADGTFITGNKSYVTTTKPKKVIHVKARDGRNLYSDVNLTHRLKHYRKGHIFTVKSWDYSHGHNLSVSGTKRYKVAGGYITGNPKLVKIVK</sequence>